<dbReference type="OrthoDB" id="9770793at2"/>
<dbReference type="EMBL" id="BDJK01000006">
    <property type="protein sequence ID" value="GAV22020.1"/>
    <property type="molecule type" value="Genomic_DNA"/>
</dbReference>
<sequence>MNFATDYTLLAEVTRGDIVESVHFGSIAVVDYTGKIVASAGNPELVTYLRSSSKPIQVLPLLSQDLPFNFSAKEIAVMCASHSGTVEHTQTVAGILQKIGLDEGYLSCGTHEPFDRPTALWLKQEGLEPTPLYNNCSGKHAGMLALAQAKNYPLKGYEKLDHPVQQEILKFIADFTEVYPKNIKIGIDGCGVPVFAVPLKNGALAFAKLSRPDLFSGKLKEAVETVVHSMNAYPVMVAGTGRFDTDLMGSFPGRFVSKIGAEAVQIVGVLNKGIAVAVKVADGNARALGAITLEALRQLGFLNDEELQKINAHYRPVIKNHKKEIVGEIKANFTLTIH</sequence>
<comment type="caution">
    <text evidence="1">The sequence shown here is derived from an EMBL/GenBank/DDBJ whole genome shotgun (WGS) entry which is preliminary data.</text>
</comment>
<dbReference type="PANTHER" id="PTHR42110">
    <property type="entry name" value="L-ASPARAGINASE, PUTATIVE (AFU_ORTHOLOGUE AFUA_3G11890)-RELATED"/>
    <property type="match status" value="1"/>
</dbReference>
<dbReference type="InterPro" id="IPR010349">
    <property type="entry name" value="Asparaginase_II"/>
</dbReference>
<dbReference type="PANTHER" id="PTHR42110:SF1">
    <property type="entry name" value="L-ASPARAGINASE, PUTATIVE (AFU_ORTHOLOGUE AFUA_3G11890)-RELATED"/>
    <property type="match status" value="1"/>
</dbReference>
<organism evidence="1 2">
    <name type="scientific">Carboxydothermus pertinax</name>
    <dbReference type="NCBI Taxonomy" id="870242"/>
    <lineage>
        <taxon>Bacteria</taxon>
        <taxon>Bacillati</taxon>
        <taxon>Bacillota</taxon>
        <taxon>Clostridia</taxon>
        <taxon>Thermoanaerobacterales</taxon>
        <taxon>Thermoanaerobacteraceae</taxon>
        <taxon>Carboxydothermus</taxon>
    </lineage>
</organism>
<dbReference type="Proteomes" id="UP000187485">
    <property type="component" value="Unassembled WGS sequence"/>
</dbReference>
<evidence type="ECO:0000313" key="2">
    <source>
        <dbReference type="Proteomes" id="UP000187485"/>
    </source>
</evidence>
<evidence type="ECO:0000313" key="1">
    <source>
        <dbReference type="EMBL" id="GAV22020.1"/>
    </source>
</evidence>
<dbReference type="AlphaFoldDB" id="A0A1L8CSW5"/>
<proteinExistence type="predicted"/>
<accession>A0A1L8CSW5</accession>
<protein>
    <submittedName>
        <fullName evidence="1">Asparaginase</fullName>
    </submittedName>
</protein>
<keyword evidence="2" id="KW-1185">Reference proteome</keyword>
<dbReference type="RefSeq" id="WP_075858444.1">
    <property type="nucleotide sequence ID" value="NZ_BDJK01000006.1"/>
</dbReference>
<reference evidence="2" key="1">
    <citation type="submission" date="2016-12" db="EMBL/GenBank/DDBJ databases">
        <title>Draft Genome Sequences od Carboxydothermus pertinax and islandicus, Hydrogenogenic Carboxydotrophic Bacteria.</title>
        <authorList>
            <person name="Fukuyama Y."/>
            <person name="Ohmae K."/>
            <person name="Yoneda Y."/>
            <person name="Yoshida T."/>
            <person name="Sako Y."/>
        </authorList>
    </citation>
    <scope>NUCLEOTIDE SEQUENCE [LARGE SCALE GENOMIC DNA]</scope>
    <source>
        <strain evidence="2">Ug1</strain>
    </source>
</reference>
<gene>
    <name evidence="1" type="ORF">cpu_05300</name>
</gene>
<dbReference type="STRING" id="870242.cpu_05300"/>
<name>A0A1L8CSW5_9THEO</name>
<dbReference type="Pfam" id="PF06089">
    <property type="entry name" value="Asparaginase_II"/>
    <property type="match status" value="1"/>
</dbReference>